<accession>A0A518GW56</accession>
<proteinExistence type="predicted"/>
<dbReference type="Pfam" id="PF00685">
    <property type="entry name" value="Sulfotransfer_1"/>
    <property type="match status" value="1"/>
</dbReference>
<evidence type="ECO:0000313" key="5">
    <source>
        <dbReference type="Proteomes" id="UP000317835"/>
    </source>
</evidence>
<dbReference type="GO" id="GO:0008146">
    <property type="term" value="F:sulfotransferase activity"/>
    <property type="evidence" value="ECO:0007669"/>
    <property type="project" value="InterPro"/>
</dbReference>
<evidence type="ECO:0000259" key="3">
    <source>
        <dbReference type="Pfam" id="PF00685"/>
    </source>
</evidence>
<gene>
    <name evidence="4" type="ORF">ElP_06650</name>
</gene>
<dbReference type="EMBL" id="CP036426">
    <property type="protein sequence ID" value="QDV32825.1"/>
    <property type="molecule type" value="Genomic_DNA"/>
</dbReference>
<evidence type="ECO:0000256" key="2">
    <source>
        <dbReference type="ARBA" id="ARBA00023180"/>
    </source>
</evidence>
<dbReference type="Proteomes" id="UP000317835">
    <property type="component" value="Chromosome"/>
</dbReference>
<evidence type="ECO:0000313" key="4">
    <source>
        <dbReference type="EMBL" id="QDV32825.1"/>
    </source>
</evidence>
<evidence type="ECO:0000256" key="1">
    <source>
        <dbReference type="ARBA" id="ARBA00022679"/>
    </source>
</evidence>
<dbReference type="PANTHER" id="PTHR10605:SF56">
    <property type="entry name" value="BIFUNCTIONAL HEPARAN SULFATE N-DEACETYLASE_N-SULFOTRANSFERASE"/>
    <property type="match status" value="1"/>
</dbReference>
<dbReference type="InterPro" id="IPR037359">
    <property type="entry name" value="NST/OST"/>
</dbReference>
<keyword evidence="5" id="KW-1185">Reference proteome</keyword>
<dbReference type="InterPro" id="IPR000863">
    <property type="entry name" value="Sulfotransferase_dom"/>
</dbReference>
<dbReference type="Gene3D" id="3.40.50.300">
    <property type="entry name" value="P-loop containing nucleotide triphosphate hydrolases"/>
    <property type="match status" value="1"/>
</dbReference>
<reference evidence="4 5" key="1">
    <citation type="submission" date="2019-02" db="EMBL/GenBank/DDBJ databases">
        <title>Deep-cultivation of Planctomycetes and their phenomic and genomic characterization uncovers novel biology.</title>
        <authorList>
            <person name="Wiegand S."/>
            <person name="Jogler M."/>
            <person name="Boedeker C."/>
            <person name="Pinto D."/>
            <person name="Vollmers J."/>
            <person name="Rivas-Marin E."/>
            <person name="Kohn T."/>
            <person name="Peeters S.H."/>
            <person name="Heuer A."/>
            <person name="Rast P."/>
            <person name="Oberbeckmann S."/>
            <person name="Bunk B."/>
            <person name="Jeske O."/>
            <person name="Meyerdierks A."/>
            <person name="Storesund J.E."/>
            <person name="Kallscheuer N."/>
            <person name="Luecker S."/>
            <person name="Lage O.M."/>
            <person name="Pohl T."/>
            <person name="Merkel B.J."/>
            <person name="Hornburger P."/>
            <person name="Mueller R.-W."/>
            <person name="Bruemmer F."/>
            <person name="Labrenz M."/>
            <person name="Spormann A.M."/>
            <person name="Op den Camp H."/>
            <person name="Overmann J."/>
            <person name="Amann R."/>
            <person name="Jetten M.S.M."/>
            <person name="Mascher T."/>
            <person name="Medema M.H."/>
            <person name="Devos D.P."/>
            <person name="Kaster A.-K."/>
            <person name="Ovreas L."/>
            <person name="Rohde M."/>
            <person name="Galperin M.Y."/>
            <person name="Jogler C."/>
        </authorList>
    </citation>
    <scope>NUCLEOTIDE SEQUENCE [LARGE SCALE GENOMIC DNA]</scope>
    <source>
        <strain evidence="4 5">ElP</strain>
    </source>
</reference>
<keyword evidence="1 4" id="KW-0808">Transferase</keyword>
<dbReference type="InterPro" id="IPR027417">
    <property type="entry name" value="P-loop_NTPase"/>
</dbReference>
<dbReference type="PANTHER" id="PTHR10605">
    <property type="entry name" value="HEPARAN SULFATE SULFOTRANSFERASE"/>
    <property type="match status" value="1"/>
</dbReference>
<sequence length="286" mass="32658">MSSPPSPLPNFIIIGAAKCGTTYLASRLNEHPQAFAVTVPKEPHYFTMNFERGLDWYSSLFKDARAAKAIGESSPTYAEWDDDRPARRIADLVPDARIIYAVRNPLERIKSHWMESLMNTGHEQKPFLEAVRSQPYLISSSRYWSQLQRYRRFFPDDRILVLFQEDMKADSAGTLRRCCSFLGIDPDAEIPDLERPANVKEELRRSTPIMSALRSTSRRMLGESVTGRIPPAIKGRIFKVLGAPIPPPRYDEPTRAWVVDRLRDEVVPLLEHCGKPADYWDLGRIG</sequence>
<feature type="domain" description="Sulfotransferase" evidence="3">
    <location>
        <begin position="9"/>
        <end position="189"/>
    </location>
</feature>
<name>A0A518GW56_9BACT</name>
<organism evidence="4 5">
    <name type="scientific">Tautonia plasticadhaerens</name>
    <dbReference type="NCBI Taxonomy" id="2527974"/>
    <lineage>
        <taxon>Bacteria</taxon>
        <taxon>Pseudomonadati</taxon>
        <taxon>Planctomycetota</taxon>
        <taxon>Planctomycetia</taxon>
        <taxon>Isosphaerales</taxon>
        <taxon>Isosphaeraceae</taxon>
        <taxon>Tautonia</taxon>
    </lineage>
</organism>
<dbReference type="KEGG" id="tpla:ElP_06650"/>
<dbReference type="AlphaFoldDB" id="A0A518GW56"/>
<keyword evidence="2" id="KW-0325">Glycoprotein</keyword>
<dbReference type="OrthoDB" id="9797480at2"/>
<dbReference type="RefSeq" id="WP_145267204.1">
    <property type="nucleotide sequence ID" value="NZ_CP036426.1"/>
</dbReference>
<protein>
    <submittedName>
        <fullName evidence="4">Sulfotransferase domain protein</fullName>
    </submittedName>
</protein>
<dbReference type="SUPFAM" id="SSF52540">
    <property type="entry name" value="P-loop containing nucleoside triphosphate hydrolases"/>
    <property type="match status" value="1"/>
</dbReference>